<dbReference type="RefSeq" id="WP_143457034.1">
    <property type="nucleotide sequence ID" value="NZ_CP048103.1"/>
</dbReference>
<evidence type="ECO:0000313" key="2">
    <source>
        <dbReference type="Proteomes" id="UP000186795"/>
    </source>
</evidence>
<dbReference type="OrthoDB" id="2990648at2"/>
<protein>
    <recommendedName>
        <fullName evidence="3">Spore germination protein gerPA/gerPF</fullName>
    </recommendedName>
</protein>
<gene>
    <name evidence="1" type="ORF">SAMN05421790_10286</name>
</gene>
<accession>A0A1N7JH51</accession>
<dbReference type="Proteomes" id="UP000186795">
    <property type="component" value="Unassembled WGS sequence"/>
</dbReference>
<reference evidence="2" key="1">
    <citation type="submission" date="2017-01" db="EMBL/GenBank/DDBJ databases">
        <authorList>
            <person name="Varghese N."/>
            <person name="Submissions S."/>
        </authorList>
    </citation>
    <scope>NUCLEOTIDE SEQUENCE [LARGE SCALE GENOMIC DNA]</scope>
    <source>
        <strain evidence="2">DSM 45196</strain>
    </source>
</reference>
<evidence type="ECO:0000313" key="1">
    <source>
        <dbReference type="EMBL" id="SIS48581.1"/>
    </source>
</evidence>
<organism evidence="1 2">
    <name type="scientific">Kroppenstedtia eburnea</name>
    <dbReference type="NCBI Taxonomy" id="714067"/>
    <lineage>
        <taxon>Bacteria</taxon>
        <taxon>Bacillati</taxon>
        <taxon>Bacillota</taxon>
        <taxon>Bacilli</taxon>
        <taxon>Bacillales</taxon>
        <taxon>Thermoactinomycetaceae</taxon>
        <taxon>Kroppenstedtia</taxon>
    </lineage>
</organism>
<dbReference type="EMBL" id="FTOD01000002">
    <property type="protein sequence ID" value="SIS48581.1"/>
    <property type="molecule type" value="Genomic_DNA"/>
</dbReference>
<keyword evidence="2" id="KW-1185">Reference proteome</keyword>
<sequence>MPAFFNVGLFKNDQVQTGGSVGFGQNIIQNRNASKFNQGSTNVGDGINALPIALHLNGDPDFQDQFNLDTNNLGTGQV</sequence>
<proteinExistence type="predicted"/>
<dbReference type="AlphaFoldDB" id="A0A1N7JH51"/>
<name>A0A1N7JH51_9BACL</name>
<evidence type="ECO:0008006" key="3">
    <source>
        <dbReference type="Google" id="ProtNLM"/>
    </source>
</evidence>